<accession>A0A811RPX0</accession>
<proteinExistence type="predicted"/>
<dbReference type="Gene3D" id="4.10.60.10">
    <property type="entry name" value="Zinc finger, CCHC-type"/>
    <property type="match status" value="1"/>
</dbReference>
<feature type="compositionally biased region" description="Low complexity" evidence="1">
    <location>
        <begin position="491"/>
        <end position="500"/>
    </location>
</feature>
<feature type="region of interest" description="Disordered" evidence="1">
    <location>
        <begin position="350"/>
        <end position="374"/>
    </location>
</feature>
<dbReference type="AlphaFoldDB" id="A0A811RPX0"/>
<dbReference type="PANTHER" id="PTHR34223:SF107">
    <property type="entry name" value="F-BOX DOMAIN-CONTAINING PROTEIN"/>
    <property type="match status" value="1"/>
</dbReference>
<dbReference type="InterPro" id="IPR036875">
    <property type="entry name" value="Znf_CCHC_sf"/>
</dbReference>
<dbReference type="InterPro" id="IPR036047">
    <property type="entry name" value="F-box-like_dom_sf"/>
</dbReference>
<dbReference type="SMART" id="SM00343">
    <property type="entry name" value="ZnF_C2HC"/>
    <property type="match status" value="2"/>
</dbReference>
<dbReference type="Gene3D" id="1.20.1280.50">
    <property type="match status" value="1"/>
</dbReference>
<name>A0A811RPX0_9POAL</name>
<feature type="region of interest" description="Disordered" evidence="1">
    <location>
        <begin position="979"/>
        <end position="1000"/>
    </location>
</feature>
<organism evidence="3 4">
    <name type="scientific">Miscanthus lutarioriparius</name>
    <dbReference type="NCBI Taxonomy" id="422564"/>
    <lineage>
        <taxon>Eukaryota</taxon>
        <taxon>Viridiplantae</taxon>
        <taxon>Streptophyta</taxon>
        <taxon>Embryophyta</taxon>
        <taxon>Tracheophyta</taxon>
        <taxon>Spermatophyta</taxon>
        <taxon>Magnoliopsida</taxon>
        <taxon>Liliopsida</taxon>
        <taxon>Poales</taxon>
        <taxon>Poaceae</taxon>
        <taxon>PACMAD clade</taxon>
        <taxon>Panicoideae</taxon>
        <taxon>Andropogonodae</taxon>
        <taxon>Andropogoneae</taxon>
        <taxon>Saccharinae</taxon>
        <taxon>Miscanthus</taxon>
    </lineage>
</organism>
<feature type="domain" description="F-box" evidence="2">
    <location>
        <begin position="19"/>
        <end position="55"/>
    </location>
</feature>
<sequence>MPPGRRGKRAKKAPRESGASSIESLPDGVLQHILGFLPARDAVRSCVLARRWRDLWMFATGLRITGNGNEDGMNELREFVDHLLLPRGIAPLETCELRFTDMVDTFSDDDTLRVSLWFQHAVRCQARVLRKISLCDCPALEQLEIENCHLADVNKISSSESQRLSGTKCAFSENFRTVLESMPSLVDASIRIAQNNVDNCDNCDSGDCNICHGIIHSNSNCILLEGLSKATNLALIAESKTFVFRMDLKRCPTFSKLKTLLLSDYWCVALDLDAITCILKNSPLLEKLTLEHFLKGSQHMEMKGSYIPGQRIDAISEHLKIVVSMAPDPPLHHRPPPLPLQAPSPTLLRRSAASRADPLVPIHSRPPELELDEDDADEVLVVDSPPLLARPGTTQAPPPPEMLPKLLRHQTCIDPNSHPASSSSPVPSPDPHWQFFFDSPPPPPEGKPPYLDEVEFVPATPDPSDSSGLSGASRAKPQLQLARKRVTFEIPAPQQQQDPKAASDRVLPASPPSYADVVRRPQAVSNIRDQAGHLKLKSVIVAPNPLSHGIPSSSEKATSHLKWVEVKSPYWWRRDKHSSCQPAIDQRRRDASNSRKHNSPPDTRSSAFRLFQARTKGRCFRCLSRDHRASVCRDPVHCFVCHRFGHKAHLCQDNLQLQRYVAATVPGITSTTTKRQFRESDAHADHHSARDGRHFRESNAYAGHHNARDGNNSENHDFSDNLKQNRVEELLTQGMATIQDKLMALMVILCNNLNACLAGLVKEQVLPALAAVNSKLSGAQVVHSHTLDPTAAQDSQAAKDMNFSPKLTMGGPMNAGKEASTGNICTNLVRNAALIPVANIFKRILSAIPTETNTVHQAPSAAALSVDAVDQALLQFGLIEDSAIVYQGPLPASPTINASAADFHQLFEGLAPDFAEQTYNNPANSRHQDTAAVHDNSTYSLFSNSPQLVCPAPAPQLGNIGCSSATTAQGKNLSNLFNNPPEPVLQTPAPSTVPAPAAPPRRRNRLVFDMSSVRCSARLSSKRPLTQMQHAQRNMCRKLGILNELEPVEIALQEYMAMFSGPLPADIIAALTAIFNLEESVDTELDDALIGLAGEGVGDIQEADQAAT</sequence>
<gene>
    <name evidence="3" type="ORF">NCGR_LOCUS55085</name>
</gene>
<reference evidence="3" key="1">
    <citation type="submission" date="2020-10" db="EMBL/GenBank/DDBJ databases">
        <authorList>
            <person name="Han B."/>
            <person name="Lu T."/>
            <person name="Zhao Q."/>
            <person name="Huang X."/>
            <person name="Zhao Y."/>
        </authorList>
    </citation>
    <scope>NUCLEOTIDE SEQUENCE</scope>
</reference>
<feature type="region of interest" description="Disordered" evidence="1">
    <location>
        <begin position="1"/>
        <end position="23"/>
    </location>
</feature>
<dbReference type="InterPro" id="IPR053197">
    <property type="entry name" value="F-box_SCFL_complex_component"/>
</dbReference>
<feature type="region of interest" description="Disordered" evidence="1">
    <location>
        <begin position="412"/>
        <end position="513"/>
    </location>
</feature>
<evidence type="ECO:0000313" key="3">
    <source>
        <dbReference type="EMBL" id="CAD6271799.1"/>
    </source>
</evidence>
<dbReference type="InterPro" id="IPR053781">
    <property type="entry name" value="F-box_AtFBL13-like"/>
</dbReference>
<dbReference type="Pfam" id="PF00646">
    <property type="entry name" value="F-box"/>
    <property type="match status" value="1"/>
</dbReference>
<dbReference type="CDD" id="cd22160">
    <property type="entry name" value="F-box_AtFBL13-like"/>
    <property type="match status" value="1"/>
</dbReference>
<dbReference type="InterPro" id="IPR001878">
    <property type="entry name" value="Znf_CCHC"/>
</dbReference>
<dbReference type="EMBL" id="CAJGYO010000016">
    <property type="protein sequence ID" value="CAD6271799.1"/>
    <property type="molecule type" value="Genomic_DNA"/>
</dbReference>
<dbReference type="InterPro" id="IPR001810">
    <property type="entry name" value="F-box_dom"/>
</dbReference>
<feature type="compositionally biased region" description="Basic and acidic residues" evidence="1">
    <location>
        <begin position="676"/>
        <end position="693"/>
    </location>
</feature>
<feature type="region of interest" description="Disordered" evidence="1">
    <location>
        <begin position="581"/>
        <end position="607"/>
    </location>
</feature>
<dbReference type="GO" id="GO:0008270">
    <property type="term" value="F:zinc ion binding"/>
    <property type="evidence" value="ECO:0007669"/>
    <property type="project" value="InterPro"/>
</dbReference>
<dbReference type="SUPFAM" id="SSF57756">
    <property type="entry name" value="Retrovirus zinc finger-like domains"/>
    <property type="match status" value="1"/>
</dbReference>
<feature type="region of interest" description="Disordered" evidence="1">
    <location>
        <begin position="672"/>
        <end position="693"/>
    </location>
</feature>
<feature type="compositionally biased region" description="Basic residues" evidence="1">
    <location>
        <begin position="1"/>
        <end position="12"/>
    </location>
</feature>
<dbReference type="PROSITE" id="PS50181">
    <property type="entry name" value="FBOX"/>
    <property type="match status" value="1"/>
</dbReference>
<dbReference type="PANTHER" id="PTHR34223">
    <property type="entry name" value="OS11G0201299 PROTEIN"/>
    <property type="match status" value="1"/>
</dbReference>
<protein>
    <recommendedName>
        <fullName evidence="2">F-box domain-containing protein</fullName>
    </recommendedName>
</protein>
<evidence type="ECO:0000256" key="1">
    <source>
        <dbReference type="SAM" id="MobiDB-lite"/>
    </source>
</evidence>
<keyword evidence="4" id="KW-1185">Reference proteome</keyword>
<dbReference type="Proteomes" id="UP000604825">
    <property type="component" value="Unassembled WGS sequence"/>
</dbReference>
<feature type="compositionally biased region" description="Low complexity" evidence="1">
    <location>
        <begin position="415"/>
        <end position="425"/>
    </location>
</feature>
<dbReference type="SUPFAM" id="SSF81383">
    <property type="entry name" value="F-box domain"/>
    <property type="match status" value="1"/>
</dbReference>
<comment type="caution">
    <text evidence="3">The sequence shown here is derived from an EMBL/GenBank/DDBJ whole genome shotgun (WGS) entry which is preliminary data.</text>
</comment>
<dbReference type="GO" id="GO:0003676">
    <property type="term" value="F:nucleic acid binding"/>
    <property type="evidence" value="ECO:0007669"/>
    <property type="project" value="InterPro"/>
</dbReference>
<evidence type="ECO:0000259" key="2">
    <source>
        <dbReference type="PROSITE" id="PS50181"/>
    </source>
</evidence>
<dbReference type="OrthoDB" id="585419at2759"/>
<evidence type="ECO:0000313" key="4">
    <source>
        <dbReference type="Proteomes" id="UP000604825"/>
    </source>
</evidence>